<evidence type="ECO:0000256" key="1">
    <source>
        <dbReference type="ARBA" id="ARBA00022737"/>
    </source>
</evidence>
<name>A0A835YM11_9STRA</name>
<gene>
    <name evidence="3" type="ORF">JKP88DRAFT_170345</name>
</gene>
<feature type="repeat" description="PPR" evidence="2">
    <location>
        <begin position="71"/>
        <end position="105"/>
    </location>
</feature>
<dbReference type="EMBL" id="JAFCMP010000527">
    <property type="protein sequence ID" value="KAG5177201.1"/>
    <property type="molecule type" value="Genomic_DNA"/>
</dbReference>
<comment type="caution">
    <text evidence="3">The sequence shown here is derived from an EMBL/GenBank/DDBJ whole genome shotgun (WGS) entry which is preliminary data.</text>
</comment>
<dbReference type="InterPro" id="IPR011990">
    <property type="entry name" value="TPR-like_helical_dom_sf"/>
</dbReference>
<dbReference type="OrthoDB" id="444548at2759"/>
<evidence type="ECO:0000313" key="3">
    <source>
        <dbReference type="EMBL" id="KAG5177201.1"/>
    </source>
</evidence>
<protein>
    <recommendedName>
        <fullName evidence="5">Pentatricopeptide repeat-containing protein</fullName>
    </recommendedName>
</protein>
<evidence type="ECO:0008006" key="5">
    <source>
        <dbReference type="Google" id="ProtNLM"/>
    </source>
</evidence>
<keyword evidence="4" id="KW-1185">Reference proteome</keyword>
<sequence length="196" mass="21331">MQDWSDHVEALVKAGHVGAAISVVSTSIERGGHQPSLQLFYLILGVLVERRNRPAAASVRALMRQSSTPPDTPAYNFALRACGGKHAMQHADQVLREMKEAGVAANIGTFSAAFQACWHSRDWQRALDRFAEMEANYPHLVTVQTWNQVLGVLVVGGKPELAITKVAEMANRKLKLNAGTSPACWGLMPFSPTAAR</sequence>
<dbReference type="Proteomes" id="UP000664859">
    <property type="component" value="Unassembled WGS sequence"/>
</dbReference>
<dbReference type="InterPro" id="IPR002885">
    <property type="entry name" value="PPR_rpt"/>
</dbReference>
<proteinExistence type="predicted"/>
<dbReference type="PANTHER" id="PTHR47447">
    <property type="entry name" value="OS03G0856100 PROTEIN"/>
    <property type="match status" value="1"/>
</dbReference>
<evidence type="ECO:0000313" key="4">
    <source>
        <dbReference type="Proteomes" id="UP000664859"/>
    </source>
</evidence>
<reference evidence="3" key="1">
    <citation type="submission" date="2021-02" db="EMBL/GenBank/DDBJ databases">
        <title>First Annotated Genome of the Yellow-green Alga Tribonema minus.</title>
        <authorList>
            <person name="Mahan K.M."/>
        </authorList>
    </citation>
    <scope>NUCLEOTIDE SEQUENCE</scope>
    <source>
        <strain evidence="3">UTEX B ZZ1240</strain>
    </source>
</reference>
<organism evidence="3 4">
    <name type="scientific">Tribonema minus</name>
    <dbReference type="NCBI Taxonomy" id="303371"/>
    <lineage>
        <taxon>Eukaryota</taxon>
        <taxon>Sar</taxon>
        <taxon>Stramenopiles</taxon>
        <taxon>Ochrophyta</taxon>
        <taxon>PX clade</taxon>
        <taxon>Xanthophyceae</taxon>
        <taxon>Tribonematales</taxon>
        <taxon>Tribonemataceae</taxon>
        <taxon>Tribonema</taxon>
    </lineage>
</organism>
<evidence type="ECO:0000256" key="2">
    <source>
        <dbReference type="PROSITE-ProRule" id="PRU00708"/>
    </source>
</evidence>
<accession>A0A835YM11</accession>
<dbReference type="Gene3D" id="1.25.40.10">
    <property type="entry name" value="Tetratricopeptide repeat domain"/>
    <property type="match status" value="2"/>
</dbReference>
<dbReference type="AlphaFoldDB" id="A0A835YM11"/>
<dbReference type="Pfam" id="PF13812">
    <property type="entry name" value="PPR_3"/>
    <property type="match status" value="2"/>
</dbReference>
<dbReference type="PROSITE" id="PS51375">
    <property type="entry name" value="PPR"/>
    <property type="match status" value="1"/>
</dbReference>
<keyword evidence="1" id="KW-0677">Repeat</keyword>
<dbReference type="PANTHER" id="PTHR47447:SF17">
    <property type="entry name" value="OS12G0638900 PROTEIN"/>
    <property type="match status" value="1"/>
</dbReference>